<dbReference type="PROSITE" id="PS50878">
    <property type="entry name" value="RT_POL"/>
    <property type="match status" value="1"/>
</dbReference>
<dbReference type="AlphaFoldDB" id="L7LVB7"/>
<dbReference type="InterPro" id="IPR000477">
    <property type="entry name" value="RT_dom"/>
</dbReference>
<evidence type="ECO:0000313" key="2">
    <source>
        <dbReference type="EMBL" id="JAA55745.1"/>
    </source>
</evidence>
<proteinExistence type="evidence at transcript level"/>
<sequence>MLPYQLAQIAVLVQFISSSRATFPIFNQVLHDPAYLAATIALCECQARVATWHIRRGTCPEQLLAMCGWFRPTVGHTRRMCRILRSEWMSQARLLRDCLKATCGFQRGRHRQCRMYEDWSRTSQSTLDFLWSTVRRGLPTREKTPTPTGKVINLTDTTVPDKHLDILKLGPKFCMEPDLKPVEKLATVRSVTKHVEEAERARCVSECIDVLCKSQDRHSGNGRTCRIQPVVQFLRDNKFKLMTADKEGFFVLLNEQQYSEKASVALGKNFKEVVVDPKKVKEKAKKLLQEMNLDRLSRGVAQTKKHSLDIFFTIKTHKPELPFRTVVSERNTWQHVVSGYLQKHLTKLHIVDPFRVKNSDDVVAFLRRGELRCCTALSVDVTDLYYSLPQEQLMSSVKECIAENDELKFRNESGVPVQSFLELLSFYVQSTFLLWDEKVLIQRQGVCIGSQVAPVLSEIYLGKVDRTLEGTLTAGIVKIFRFVDDYLVITRSHNRSGEVNTIVSSFQEGGLGLAFTYELPSNKNEIQFLDLKLRFSPQHICWEYNPRSRKPILHFSSAHSKLVKRGIAATCLGSALRKSCHHVAKFSFSRQLDRLKEAGFPMATVISVCEGLLKKFKKGNQQEQGHREKKKDKIAVIPYAHRMAHGLKKVASKYQVQVIFSAKNRLSSLCPLANKPKRMPIASCQPKHTRKFVPCSSGVVYAIPLSCGKVYYGQTGRCLNIRLREHYSAVKNSTTSNLATHCSRCKCEPLFEETAVLYKNKDQTSREIVEAYHMHVDTARCVSQTSISLHEKEIEFLNGMFPRISCLSGNHHVT</sequence>
<organism evidence="2">
    <name type="scientific">Rhipicephalus pulchellus</name>
    <name type="common">Yellow backed tick</name>
    <name type="synonym">Dermacentor pulchellus</name>
    <dbReference type="NCBI Taxonomy" id="72859"/>
    <lineage>
        <taxon>Eukaryota</taxon>
        <taxon>Metazoa</taxon>
        <taxon>Ecdysozoa</taxon>
        <taxon>Arthropoda</taxon>
        <taxon>Chelicerata</taxon>
        <taxon>Arachnida</taxon>
        <taxon>Acari</taxon>
        <taxon>Parasitiformes</taxon>
        <taxon>Ixodida</taxon>
        <taxon>Ixodoidea</taxon>
        <taxon>Ixodidae</taxon>
        <taxon>Rhipicephalinae</taxon>
        <taxon>Rhipicephalus</taxon>
        <taxon>Rhipicephalus</taxon>
    </lineage>
</organism>
<evidence type="ECO:0000259" key="1">
    <source>
        <dbReference type="PROSITE" id="PS50878"/>
    </source>
</evidence>
<name>L7LVB7_RHIPC</name>
<dbReference type="PANTHER" id="PTHR21301:SF10">
    <property type="entry name" value="REVERSE TRANSCRIPTASE DOMAIN-CONTAINING PROTEIN"/>
    <property type="match status" value="1"/>
</dbReference>
<dbReference type="GO" id="GO:0071897">
    <property type="term" value="P:DNA biosynthetic process"/>
    <property type="evidence" value="ECO:0007669"/>
    <property type="project" value="UniProtKB-ARBA"/>
</dbReference>
<feature type="domain" description="Reverse transcriptase" evidence="1">
    <location>
        <begin position="294"/>
        <end position="540"/>
    </location>
</feature>
<dbReference type="EMBL" id="GACK01009289">
    <property type="protein sequence ID" value="JAA55745.1"/>
    <property type="molecule type" value="mRNA"/>
</dbReference>
<protein>
    <submittedName>
        <fullName evidence="2">Putative tick transposon</fullName>
    </submittedName>
</protein>
<accession>L7LVB7</accession>
<dbReference type="InterPro" id="IPR043502">
    <property type="entry name" value="DNA/RNA_pol_sf"/>
</dbReference>
<dbReference type="Pfam" id="PF00078">
    <property type="entry name" value="RVT_1"/>
    <property type="match status" value="1"/>
</dbReference>
<dbReference type="SUPFAM" id="SSF56672">
    <property type="entry name" value="DNA/RNA polymerases"/>
    <property type="match status" value="1"/>
</dbReference>
<reference evidence="2" key="2">
    <citation type="journal article" date="2015" name="J. Proteomics">
        <title>Sexual differences in the sialomes of the zebra tick, Rhipicephalus pulchellus.</title>
        <authorList>
            <person name="Tan A.W."/>
            <person name="Francischetti I.M."/>
            <person name="Slovak M."/>
            <person name="Kini R.M."/>
            <person name="Ribeiro J.M."/>
        </authorList>
    </citation>
    <scope>NUCLEOTIDE SEQUENCE</scope>
    <source>
        <tissue evidence="2">Salivary gland</tissue>
    </source>
</reference>
<dbReference type="PANTHER" id="PTHR21301">
    <property type="entry name" value="REVERSE TRANSCRIPTASE"/>
    <property type="match status" value="1"/>
</dbReference>
<reference evidence="2" key="1">
    <citation type="submission" date="2012-11" db="EMBL/GenBank/DDBJ databases">
        <authorList>
            <person name="Lucero-Rivera Y.E."/>
            <person name="Tovar-Ramirez D."/>
        </authorList>
    </citation>
    <scope>NUCLEOTIDE SEQUENCE</scope>
    <source>
        <tissue evidence="2">Salivary gland</tissue>
    </source>
</reference>